<evidence type="ECO:0000256" key="1">
    <source>
        <dbReference type="SAM" id="SignalP"/>
    </source>
</evidence>
<keyword evidence="1" id="KW-0732">Signal</keyword>
<feature type="signal peptide" evidence="1">
    <location>
        <begin position="1"/>
        <end position="22"/>
    </location>
</feature>
<dbReference type="EMBL" id="GFTR01000659">
    <property type="protein sequence ID" value="JAW15767.1"/>
    <property type="molecule type" value="Transcribed_RNA"/>
</dbReference>
<sequence length="76" mass="9030">MKHRNLPFFFILLLLFSTSYLAKYRKLPSLSILLPNTSFLLLFVEYHNILCLSILQTDIFSIFCLRNIIITPFLYL</sequence>
<organism evidence="2">
    <name type="scientific">Panstrongylus lignarius</name>
    <dbReference type="NCBI Taxonomy" id="156445"/>
    <lineage>
        <taxon>Eukaryota</taxon>
        <taxon>Metazoa</taxon>
        <taxon>Ecdysozoa</taxon>
        <taxon>Arthropoda</taxon>
        <taxon>Hexapoda</taxon>
        <taxon>Insecta</taxon>
        <taxon>Pterygota</taxon>
        <taxon>Neoptera</taxon>
        <taxon>Paraneoptera</taxon>
        <taxon>Hemiptera</taxon>
        <taxon>Heteroptera</taxon>
        <taxon>Panheteroptera</taxon>
        <taxon>Cimicomorpha</taxon>
        <taxon>Reduviidae</taxon>
        <taxon>Triatominae</taxon>
        <taxon>Panstrongylus</taxon>
    </lineage>
</organism>
<feature type="chain" id="PRO_5012081587" description="Secreted protein" evidence="1">
    <location>
        <begin position="23"/>
        <end position="76"/>
    </location>
</feature>
<reference evidence="2" key="1">
    <citation type="journal article" date="2018" name="PLoS Negl. Trop. Dis.">
        <title>An insight into the salivary gland and fat body transcriptome of Panstrongylus lignarius (Hemiptera: Heteroptera), the main vector of Chagas disease in Peru.</title>
        <authorList>
            <person name="Nevoa J.C."/>
            <person name="Mendes M.T."/>
            <person name="da Silva M.V."/>
            <person name="Soares S.C."/>
            <person name="Oliveira C.J.F."/>
            <person name="Ribeiro J.M.C."/>
        </authorList>
    </citation>
    <scope>NUCLEOTIDE SEQUENCE</scope>
</reference>
<accession>A0A224XT98</accession>
<name>A0A224XT98_9HEMI</name>
<evidence type="ECO:0000313" key="2">
    <source>
        <dbReference type="EMBL" id="JAW15767.1"/>
    </source>
</evidence>
<proteinExistence type="predicted"/>
<dbReference type="AlphaFoldDB" id="A0A224XT98"/>
<protein>
    <recommendedName>
        <fullName evidence="3">Secreted protein</fullName>
    </recommendedName>
</protein>
<evidence type="ECO:0008006" key="3">
    <source>
        <dbReference type="Google" id="ProtNLM"/>
    </source>
</evidence>